<dbReference type="InterPro" id="IPR036265">
    <property type="entry name" value="HIT-like_sf"/>
</dbReference>
<dbReference type="PROSITE" id="PS51084">
    <property type="entry name" value="HIT_2"/>
    <property type="match status" value="1"/>
</dbReference>
<comment type="caution">
    <text evidence="4">The sequence shown here is derived from an EMBL/GenBank/DDBJ whole genome shotgun (WGS) entry which is preliminary data.</text>
</comment>
<dbReference type="Gene3D" id="3.30.428.10">
    <property type="entry name" value="HIT-like"/>
    <property type="match status" value="1"/>
</dbReference>
<dbReference type="EMBL" id="BAAALG010000002">
    <property type="protein sequence ID" value="GAA1093508.1"/>
    <property type="molecule type" value="Genomic_DNA"/>
</dbReference>
<dbReference type="Pfam" id="PF01230">
    <property type="entry name" value="HIT"/>
    <property type="match status" value="1"/>
</dbReference>
<protein>
    <submittedName>
        <fullName evidence="4">HIT domain-containing protein</fullName>
    </submittedName>
</protein>
<sequence length="168" mass="18232">MSAPDRLERLYTPHRMNYVREAGPASVGCPFCAMADEHPGEGLVVARGVSTFAVLNLYPYNPGHLMVLPSRHVADYTELTEAETVELATMTQDAVRAIRAVSTPHAFNIGINLGTVAGGSLADHLHQHVVPRWSGDANFLTVVAGTKTLPQLLEETRDLLTESWKSLG</sequence>
<dbReference type="SUPFAM" id="SSF54197">
    <property type="entry name" value="HIT-like"/>
    <property type="match status" value="1"/>
</dbReference>
<keyword evidence="5" id="KW-1185">Reference proteome</keyword>
<gene>
    <name evidence="4" type="ORF">GCM10009668_06180</name>
</gene>
<dbReference type="PANTHER" id="PTHR42997:SF1">
    <property type="entry name" value="AP-4-A PHOSPHORYLASE"/>
    <property type="match status" value="1"/>
</dbReference>
<evidence type="ECO:0000256" key="2">
    <source>
        <dbReference type="PROSITE-ProRule" id="PRU00464"/>
    </source>
</evidence>
<feature type="short sequence motif" description="Histidine triad motif" evidence="2">
    <location>
        <begin position="124"/>
        <end position="128"/>
    </location>
</feature>
<feature type="domain" description="HIT" evidence="3">
    <location>
        <begin position="30"/>
        <end position="139"/>
    </location>
</feature>
<dbReference type="RefSeq" id="WP_343991241.1">
    <property type="nucleotide sequence ID" value="NZ_BAAALG010000002.1"/>
</dbReference>
<dbReference type="Proteomes" id="UP001501581">
    <property type="component" value="Unassembled WGS sequence"/>
</dbReference>
<dbReference type="InterPro" id="IPR052908">
    <property type="entry name" value="AP-4-A_phosphorylase"/>
</dbReference>
<dbReference type="PANTHER" id="PTHR42997">
    <property type="entry name" value="HIT FAMILY HYDROLASE"/>
    <property type="match status" value="1"/>
</dbReference>
<evidence type="ECO:0000313" key="5">
    <source>
        <dbReference type="Proteomes" id="UP001501581"/>
    </source>
</evidence>
<evidence type="ECO:0000259" key="3">
    <source>
        <dbReference type="PROSITE" id="PS51084"/>
    </source>
</evidence>
<evidence type="ECO:0000313" key="4">
    <source>
        <dbReference type="EMBL" id="GAA1093508.1"/>
    </source>
</evidence>
<organism evidence="4 5">
    <name type="scientific">Nocardioides dubius</name>
    <dbReference type="NCBI Taxonomy" id="317019"/>
    <lineage>
        <taxon>Bacteria</taxon>
        <taxon>Bacillati</taxon>
        <taxon>Actinomycetota</taxon>
        <taxon>Actinomycetes</taxon>
        <taxon>Propionibacteriales</taxon>
        <taxon>Nocardioidaceae</taxon>
        <taxon>Nocardioides</taxon>
    </lineage>
</organism>
<keyword evidence="1" id="KW-0547">Nucleotide-binding</keyword>
<reference evidence="4 5" key="1">
    <citation type="journal article" date="2019" name="Int. J. Syst. Evol. Microbiol.">
        <title>The Global Catalogue of Microorganisms (GCM) 10K type strain sequencing project: providing services to taxonomists for standard genome sequencing and annotation.</title>
        <authorList>
            <consortium name="The Broad Institute Genomics Platform"/>
            <consortium name="The Broad Institute Genome Sequencing Center for Infectious Disease"/>
            <person name="Wu L."/>
            <person name="Ma J."/>
        </authorList>
    </citation>
    <scope>NUCLEOTIDE SEQUENCE [LARGE SCALE GENOMIC DNA]</scope>
    <source>
        <strain evidence="4 5">JCM 13008</strain>
    </source>
</reference>
<dbReference type="InterPro" id="IPR039383">
    <property type="entry name" value="FHIT"/>
</dbReference>
<proteinExistence type="predicted"/>
<accession>A0ABN1TM10</accession>
<evidence type="ECO:0000256" key="1">
    <source>
        <dbReference type="ARBA" id="ARBA00022741"/>
    </source>
</evidence>
<name>A0ABN1TM10_9ACTN</name>
<dbReference type="InterPro" id="IPR011146">
    <property type="entry name" value="HIT-like"/>
</dbReference>
<dbReference type="CDD" id="cd01275">
    <property type="entry name" value="FHIT"/>
    <property type="match status" value="1"/>
</dbReference>